<dbReference type="EMBL" id="MF158040">
    <property type="protein sequence ID" value="ATE85831.1"/>
    <property type="molecule type" value="Genomic_DNA"/>
</dbReference>
<name>A0A291AXU3_9CAUD</name>
<sequence>MVKVKETDTIYIYVKASPAQRTKAFVTYVSDSGVVYFRPMKTLHFKIYPATSLGPEAHLWAGKVYSTTDIENLTFTGSFRKILGISLQDTVVGDEEETEKATFEATPTLKKEATPKVRTIDVTIEAPTHRLADVPEQESRYQTKEDGHQTLVVDNVRDYFKYFCDANPHSHAWTTPQKKFNSMLTSACEDAKKNVEELKEAISVTDHVVNKNDIEYTVRMMLKAGFTPYQIAEEIQRQFYNAMVKE</sequence>
<gene>
    <name evidence="1" type="ORF">Sf13_gp31</name>
</gene>
<protein>
    <submittedName>
        <fullName evidence="1">Uncharacterized protein</fullName>
    </submittedName>
</protein>
<proteinExistence type="predicted"/>
<dbReference type="Proteomes" id="UP000222508">
    <property type="component" value="Segment"/>
</dbReference>
<evidence type="ECO:0000313" key="1">
    <source>
        <dbReference type="EMBL" id="ATE85831.1"/>
    </source>
</evidence>
<reference evidence="1 2" key="1">
    <citation type="submission" date="2017-05" db="EMBL/GenBank/DDBJ databases">
        <title>The isolation and characterization of 16 novel Shigella-infecting phages from the environment.</title>
        <authorList>
            <person name="Doore S.M."/>
            <person name="Schrad J.R."/>
            <person name="Dover J.A."/>
            <person name="Parent K.N."/>
        </authorList>
    </citation>
    <scope>NUCLEOTIDE SEQUENCE [LARGE SCALE GENOMIC DNA]</scope>
</reference>
<keyword evidence="2" id="KW-1185">Reference proteome</keyword>
<evidence type="ECO:0000313" key="2">
    <source>
        <dbReference type="Proteomes" id="UP000222508"/>
    </source>
</evidence>
<accession>A0A291AXU3</accession>
<organism evidence="1 2">
    <name type="scientific">Shigella phage Sf13</name>
    <dbReference type="NCBI Taxonomy" id="2024316"/>
    <lineage>
        <taxon>Viruses</taxon>
        <taxon>Duplodnaviria</taxon>
        <taxon>Heunggongvirae</taxon>
        <taxon>Uroviricota</taxon>
        <taxon>Caudoviricetes</taxon>
        <taxon>Andersonviridae</taxon>
        <taxon>Ounavirinae</taxon>
        <taxon>Mooglevirus</taxon>
        <taxon>Mooglevirus Sf13</taxon>
    </lineage>
</organism>